<sequence length="218" mass="24738">MKNIFSRHKESGPEDSGSAPEISGRKEESQSPEPAGFPESPLESRTLHVQYDAYWNLHTTIHINDTNQNQELYTITARNRKPQMRIKSHATNTEVATANFHALKTRIDMTLHDQSLSLESGGWQTRYSYTSLALNGEKMTWRPRKKLDDLNMVLLDGKGLAIARYKPDYKGKKRGGALELLPECWKTEELWEEVVVIALVVMHYKESQRIIAAAAAAT</sequence>
<dbReference type="InterPro" id="IPR046528">
    <property type="entry name" value="DUF6593"/>
</dbReference>
<evidence type="ECO:0000259" key="2">
    <source>
        <dbReference type="Pfam" id="PF20236"/>
    </source>
</evidence>
<name>A0AA39CM99_9EURO</name>
<evidence type="ECO:0000256" key="1">
    <source>
        <dbReference type="SAM" id="MobiDB-lite"/>
    </source>
</evidence>
<organism evidence="3 4">
    <name type="scientific">Cladophialophora chaetospira</name>
    <dbReference type="NCBI Taxonomy" id="386627"/>
    <lineage>
        <taxon>Eukaryota</taxon>
        <taxon>Fungi</taxon>
        <taxon>Dikarya</taxon>
        <taxon>Ascomycota</taxon>
        <taxon>Pezizomycotina</taxon>
        <taxon>Eurotiomycetes</taxon>
        <taxon>Chaetothyriomycetidae</taxon>
        <taxon>Chaetothyriales</taxon>
        <taxon>Herpotrichiellaceae</taxon>
        <taxon>Cladophialophora</taxon>
    </lineage>
</organism>
<reference evidence="3" key="1">
    <citation type="submission" date="2022-10" db="EMBL/GenBank/DDBJ databases">
        <title>Culturing micro-colonial fungi from biological soil crusts in the Mojave desert and describing Neophaeococcomyces mojavensis, and introducing the new genera and species Taxawa tesnikishii.</title>
        <authorList>
            <person name="Kurbessoian T."/>
            <person name="Stajich J.E."/>
        </authorList>
    </citation>
    <scope>NUCLEOTIDE SEQUENCE</scope>
    <source>
        <strain evidence="3">TK_41</strain>
    </source>
</reference>
<feature type="region of interest" description="Disordered" evidence="1">
    <location>
        <begin position="1"/>
        <end position="42"/>
    </location>
</feature>
<feature type="domain" description="DUF6593" evidence="2">
    <location>
        <begin position="59"/>
        <end position="201"/>
    </location>
</feature>
<dbReference type="AlphaFoldDB" id="A0AA39CM99"/>
<dbReference type="Proteomes" id="UP001172673">
    <property type="component" value="Unassembled WGS sequence"/>
</dbReference>
<dbReference type="Pfam" id="PF20236">
    <property type="entry name" value="DUF6593"/>
    <property type="match status" value="1"/>
</dbReference>
<comment type="caution">
    <text evidence="3">The sequence shown here is derived from an EMBL/GenBank/DDBJ whole genome shotgun (WGS) entry which is preliminary data.</text>
</comment>
<protein>
    <recommendedName>
        <fullName evidence="2">DUF6593 domain-containing protein</fullName>
    </recommendedName>
</protein>
<gene>
    <name evidence="3" type="ORF">H2200_003432</name>
</gene>
<dbReference type="EMBL" id="JAPDRK010000004">
    <property type="protein sequence ID" value="KAJ9613490.1"/>
    <property type="molecule type" value="Genomic_DNA"/>
</dbReference>
<accession>A0AA39CM99</accession>
<evidence type="ECO:0000313" key="4">
    <source>
        <dbReference type="Proteomes" id="UP001172673"/>
    </source>
</evidence>
<evidence type="ECO:0000313" key="3">
    <source>
        <dbReference type="EMBL" id="KAJ9613490.1"/>
    </source>
</evidence>
<keyword evidence="4" id="KW-1185">Reference proteome</keyword>
<proteinExistence type="predicted"/>